<name>A0AAF0EUQ6_9BASI</name>
<dbReference type="GO" id="GO:0016787">
    <property type="term" value="F:hydrolase activity"/>
    <property type="evidence" value="ECO:0007669"/>
    <property type="project" value="UniProtKB-KW"/>
</dbReference>
<feature type="domain" description="Helicase C-terminal" evidence="10">
    <location>
        <begin position="447"/>
        <end position="609"/>
    </location>
</feature>
<dbReference type="InterPro" id="IPR001650">
    <property type="entry name" value="Helicase_C-like"/>
</dbReference>
<keyword evidence="4 7" id="KW-0347">Helicase</keyword>
<dbReference type="Gene3D" id="3.40.50.300">
    <property type="entry name" value="P-loop containing nucleotide triphosphate hydrolases"/>
    <property type="match status" value="2"/>
</dbReference>
<evidence type="ECO:0000256" key="2">
    <source>
        <dbReference type="ARBA" id="ARBA00022741"/>
    </source>
</evidence>
<organism evidence="12 13">
    <name type="scientific">Malassezia cuniculi</name>
    <dbReference type="NCBI Taxonomy" id="948313"/>
    <lineage>
        <taxon>Eukaryota</taxon>
        <taxon>Fungi</taxon>
        <taxon>Dikarya</taxon>
        <taxon>Basidiomycota</taxon>
        <taxon>Ustilaginomycotina</taxon>
        <taxon>Malasseziomycetes</taxon>
        <taxon>Malasseziales</taxon>
        <taxon>Malasseziaceae</taxon>
        <taxon>Malassezia</taxon>
    </lineage>
</organism>
<feature type="region of interest" description="Disordered" evidence="8">
    <location>
        <begin position="1"/>
        <end position="97"/>
    </location>
</feature>
<keyword evidence="3 7" id="KW-0378">Hydrolase</keyword>
<dbReference type="InterPro" id="IPR011545">
    <property type="entry name" value="DEAD/DEAH_box_helicase_dom"/>
</dbReference>
<evidence type="ECO:0000256" key="3">
    <source>
        <dbReference type="ARBA" id="ARBA00022801"/>
    </source>
</evidence>
<feature type="compositionally biased region" description="Low complexity" evidence="8">
    <location>
        <begin position="164"/>
        <end position="175"/>
    </location>
</feature>
<dbReference type="Pfam" id="PF00270">
    <property type="entry name" value="DEAD"/>
    <property type="match status" value="1"/>
</dbReference>
<comment type="similarity">
    <text evidence="7">Belongs to the DEAD box helicase family.</text>
</comment>
<evidence type="ECO:0000256" key="6">
    <source>
        <dbReference type="PROSITE-ProRule" id="PRU00552"/>
    </source>
</evidence>
<feature type="domain" description="Helicase ATP-binding" evidence="9">
    <location>
        <begin position="246"/>
        <end position="436"/>
    </location>
</feature>
<evidence type="ECO:0000256" key="1">
    <source>
        <dbReference type="ARBA" id="ARBA00012552"/>
    </source>
</evidence>
<dbReference type="CDD" id="cd17945">
    <property type="entry name" value="DEADc_DDX23"/>
    <property type="match status" value="1"/>
</dbReference>
<evidence type="ECO:0000256" key="4">
    <source>
        <dbReference type="ARBA" id="ARBA00022806"/>
    </source>
</evidence>
<evidence type="ECO:0000259" key="11">
    <source>
        <dbReference type="PROSITE" id="PS51195"/>
    </source>
</evidence>
<keyword evidence="2 7" id="KW-0547">Nucleotide-binding</keyword>
<feature type="compositionally biased region" description="Low complexity" evidence="8">
    <location>
        <begin position="81"/>
        <end position="97"/>
    </location>
</feature>
<evidence type="ECO:0000256" key="8">
    <source>
        <dbReference type="SAM" id="MobiDB-lite"/>
    </source>
</evidence>
<sequence>MAPPSVEELLRARGGDGLRPRFVSKKEREQHKRDAQQAEQSASAALKERIRAERREWERRGVQALQTPRAPDADAAKSETSDASASESASAAAPDAVVAASVRERYLGERKAGPSRKARRGEGNKRFLFEWEDTDDTSVAALGAESVLPCLGGRAGMDGSERQSTTGGRSSVRSTLAEKPWTEKRLDEMKERDWRIFREDYEISVRGRDIAPPLREWRESTIPRAVLDAIAAAGYREPTAIQRQAIPIALQQRDLIGIAETGSGKTASFVVPMLAYVLSLPKLTSETQSYGPYALVLAPTRELAQQIEGEAQRLARRLGLTIVSLVGGRDITEQGYSLRNGAEIVIATPGRLRDIIERHMLVLSQCTYLVLDEADRMVDLGFEDALNYIMDSLPRAGDAGADGAPLPRRMTLLYSATMPPSVESISQRFLHDPAVVQIGTANQAVGTVEQQVEFISSDEQRRTRMLAVLDSGYAAPMIVFVNQKTTADMVGRDLRRAGWHVAVLHSGLTQNQREEAIASVREGENEILCCTDIGARGIDLPNVSLVFNYQFPTNFASYIHRIGRTGRAGRSGNAYTLIDEHDAEHFYELRQELSKSPVSTVPAALAQHPAAQAPTVSSQ</sequence>
<dbReference type="Proteomes" id="UP001219933">
    <property type="component" value="Chromosome 3"/>
</dbReference>
<dbReference type="EC" id="3.6.4.13" evidence="1"/>
<dbReference type="CDD" id="cd18787">
    <property type="entry name" value="SF2_C_DEAD"/>
    <property type="match status" value="1"/>
</dbReference>
<dbReference type="PROSITE" id="PS51195">
    <property type="entry name" value="Q_MOTIF"/>
    <property type="match status" value="1"/>
</dbReference>
<dbReference type="SUPFAM" id="SSF52540">
    <property type="entry name" value="P-loop containing nucleoside triphosphate hydrolases"/>
    <property type="match status" value="1"/>
</dbReference>
<dbReference type="EMBL" id="CP119879">
    <property type="protein sequence ID" value="WFD35484.1"/>
    <property type="molecule type" value="Genomic_DNA"/>
</dbReference>
<reference evidence="12" key="1">
    <citation type="submission" date="2023-03" db="EMBL/GenBank/DDBJ databases">
        <title>Mating type loci evolution in Malassezia.</title>
        <authorList>
            <person name="Coelho M.A."/>
        </authorList>
    </citation>
    <scope>NUCLEOTIDE SEQUENCE</scope>
    <source>
        <strain evidence="12">CBS 11721</strain>
    </source>
</reference>
<feature type="region of interest" description="Disordered" evidence="8">
    <location>
        <begin position="153"/>
        <end position="177"/>
    </location>
</feature>
<proteinExistence type="inferred from homology"/>
<dbReference type="InterPro" id="IPR014014">
    <property type="entry name" value="RNA_helicase_DEAD_Q_motif"/>
</dbReference>
<dbReference type="PANTHER" id="PTHR47958">
    <property type="entry name" value="ATP-DEPENDENT RNA HELICASE DBP3"/>
    <property type="match status" value="1"/>
</dbReference>
<dbReference type="InterPro" id="IPR014001">
    <property type="entry name" value="Helicase_ATP-bd"/>
</dbReference>
<evidence type="ECO:0000259" key="10">
    <source>
        <dbReference type="PROSITE" id="PS51194"/>
    </source>
</evidence>
<feature type="short sequence motif" description="Q motif" evidence="6">
    <location>
        <begin position="215"/>
        <end position="243"/>
    </location>
</feature>
<feature type="compositionally biased region" description="Basic and acidic residues" evidence="8">
    <location>
        <begin position="46"/>
        <end position="61"/>
    </location>
</feature>
<dbReference type="GO" id="GO:0003676">
    <property type="term" value="F:nucleic acid binding"/>
    <property type="evidence" value="ECO:0007669"/>
    <property type="project" value="InterPro"/>
</dbReference>
<evidence type="ECO:0000256" key="5">
    <source>
        <dbReference type="ARBA" id="ARBA00022840"/>
    </source>
</evidence>
<protein>
    <recommendedName>
        <fullName evidence="1">RNA helicase</fullName>
        <ecNumber evidence="1">3.6.4.13</ecNumber>
    </recommendedName>
</protein>
<dbReference type="PROSITE" id="PS00039">
    <property type="entry name" value="DEAD_ATP_HELICASE"/>
    <property type="match status" value="1"/>
</dbReference>
<dbReference type="InterPro" id="IPR000629">
    <property type="entry name" value="RNA-helicase_DEAD-box_CS"/>
</dbReference>
<dbReference type="GO" id="GO:0003724">
    <property type="term" value="F:RNA helicase activity"/>
    <property type="evidence" value="ECO:0007669"/>
    <property type="project" value="UniProtKB-EC"/>
</dbReference>
<feature type="compositionally biased region" description="Basic and acidic residues" evidence="8">
    <location>
        <begin position="8"/>
        <end position="36"/>
    </location>
</feature>
<gene>
    <name evidence="12" type="primary">PRP28</name>
    <name evidence="12" type="ORF">MCUN1_002340</name>
</gene>
<dbReference type="PROSITE" id="PS51192">
    <property type="entry name" value="HELICASE_ATP_BIND_1"/>
    <property type="match status" value="1"/>
</dbReference>
<accession>A0AAF0EUQ6</accession>
<evidence type="ECO:0000259" key="9">
    <source>
        <dbReference type="PROSITE" id="PS51192"/>
    </source>
</evidence>
<dbReference type="AlphaFoldDB" id="A0AAF0EUQ6"/>
<dbReference type="GO" id="GO:0005524">
    <property type="term" value="F:ATP binding"/>
    <property type="evidence" value="ECO:0007669"/>
    <property type="project" value="UniProtKB-KW"/>
</dbReference>
<keyword evidence="5 7" id="KW-0067">ATP-binding</keyword>
<feature type="domain" description="DEAD-box RNA helicase Q" evidence="11">
    <location>
        <begin position="215"/>
        <end position="243"/>
    </location>
</feature>
<dbReference type="SMART" id="SM00487">
    <property type="entry name" value="DEXDc"/>
    <property type="match status" value="1"/>
</dbReference>
<dbReference type="PROSITE" id="PS51194">
    <property type="entry name" value="HELICASE_CTER"/>
    <property type="match status" value="1"/>
</dbReference>
<feature type="compositionally biased region" description="Basic and acidic residues" evidence="8">
    <location>
        <begin position="71"/>
        <end position="80"/>
    </location>
</feature>
<keyword evidence="13" id="KW-1185">Reference proteome</keyword>
<evidence type="ECO:0000256" key="7">
    <source>
        <dbReference type="RuleBase" id="RU000492"/>
    </source>
</evidence>
<evidence type="ECO:0000313" key="13">
    <source>
        <dbReference type="Proteomes" id="UP001219933"/>
    </source>
</evidence>
<dbReference type="Pfam" id="PF00271">
    <property type="entry name" value="Helicase_C"/>
    <property type="match status" value="1"/>
</dbReference>
<dbReference type="InterPro" id="IPR027417">
    <property type="entry name" value="P-loop_NTPase"/>
</dbReference>
<evidence type="ECO:0000313" key="12">
    <source>
        <dbReference type="EMBL" id="WFD35484.1"/>
    </source>
</evidence>
<dbReference type="SMART" id="SM00490">
    <property type="entry name" value="HELICc"/>
    <property type="match status" value="1"/>
</dbReference>